<dbReference type="Gene3D" id="3.20.20.140">
    <property type="entry name" value="Metal-dependent hydrolases"/>
    <property type="match status" value="1"/>
</dbReference>
<dbReference type="InterPro" id="IPR057744">
    <property type="entry name" value="OTAase-like"/>
</dbReference>
<accession>A0A1I3BQ98</accession>
<dbReference type="Proteomes" id="UP000199377">
    <property type="component" value="Unassembled WGS sequence"/>
</dbReference>
<evidence type="ECO:0000259" key="2">
    <source>
        <dbReference type="Pfam" id="PF01979"/>
    </source>
</evidence>
<name>A0A1I3BQ98_9RHOB</name>
<reference evidence="3 4" key="1">
    <citation type="submission" date="2016-10" db="EMBL/GenBank/DDBJ databases">
        <authorList>
            <person name="de Groot N.N."/>
        </authorList>
    </citation>
    <scope>NUCLEOTIDE SEQUENCE [LARGE SCALE GENOMIC DNA]</scope>
    <source>
        <strain evidence="3 4">CGMCC 1.11030</strain>
    </source>
</reference>
<dbReference type="InterPro" id="IPR032466">
    <property type="entry name" value="Metal_Hydrolase"/>
</dbReference>
<dbReference type="Gene3D" id="2.30.40.10">
    <property type="entry name" value="Urease, subunit C, domain 1"/>
    <property type="match status" value="1"/>
</dbReference>
<dbReference type="STRING" id="1114924.SAMN05216258_101261"/>
<sequence length="444" mass="47973">MKRFARTSAVFAMMFAAPALGQDTGPAPATLIANVRIFDGVDAALIENASVLVEGAHIAAVSTDEIEAEGATIIDGGGRVLMPGIIGCHEHVMMQLPISTLLNSDERYIAAVATATAETYLMSGWTSIRDAAGNTFGLKKAIDQGFVVGPRIYPSGPMITQTSGHSDHRTFQKPLTAATHGVPTTGLEYFDLALADGVPEVLKAVREAMRMGATQIKIAVGGGTGSYADPLDVVQYRDDEIRAAVDAASDYNTYVMAHVYNDKGAQRAMNAGVRSIEHGNLLSEETVRMMKDKDVWWCPQVITYTEIPKGYTDDQADKHRQAYDGIDSAFKAAKTIGYEKIGFGTDIITDPALIARMNDEFTLRTNWFSNLEILRQATSRNGEILGLSHRYSPGRIGVIEEGALADILLVDGNPLEDLSILTDPEANLDLIMKNGVIYKNALTR</sequence>
<dbReference type="CDD" id="cd01299">
    <property type="entry name" value="Met_dep_hydrolase_A"/>
    <property type="match status" value="1"/>
</dbReference>
<feature type="chain" id="PRO_5011704637" evidence="1">
    <location>
        <begin position="22"/>
        <end position="444"/>
    </location>
</feature>
<protein>
    <submittedName>
        <fullName evidence="3">Imidazolonepropionase</fullName>
    </submittedName>
</protein>
<dbReference type="PANTHER" id="PTHR43135">
    <property type="entry name" value="ALPHA-D-RIBOSE 1-METHYLPHOSPHONATE 5-TRIPHOSPHATE DIPHOSPHATASE"/>
    <property type="match status" value="1"/>
</dbReference>
<gene>
    <name evidence="3" type="ORF">SAMN05216258_101261</name>
</gene>
<dbReference type="Pfam" id="PF01979">
    <property type="entry name" value="Amidohydro_1"/>
    <property type="match status" value="1"/>
</dbReference>
<organism evidence="3 4">
    <name type="scientific">Albimonas pacifica</name>
    <dbReference type="NCBI Taxonomy" id="1114924"/>
    <lineage>
        <taxon>Bacteria</taxon>
        <taxon>Pseudomonadati</taxon>
        <taxon>Pseudomonadota</taxon>
        <taxon>Alphaproteobacteria</taxon>
        <taxon>Rhodobacterales</taxon>
        <taxon>Paracoccaceae</taxon>
        <taxon>Albimonas</taxon>
    </lineage>
</organism>
<dbReference type="InterPro" id="IPR051781">
    <property type="entry name" value="Metallo-dep_Hydrolase"/>
</dbReference>
<feature type="signal peptide" evidence="1">
    <location>
        <begin position="1"/>
        <end position="21"/>
    </location>
</feature>
<evidence type="ECO:0000313" key="3">
    <source>
        <dbReference type="EMBL" id="SFH64437.1"/>
    </source>
</evidence>
<dbReference type="SUPFAM" id="SSF51556">
    <property type="entry name" value="Metallo-dependent hydrolases"/>
    <property type="match status" value="1"/>
</dbReference>
<dbReference type="AlphaFoldDB" id="A0A1I3BQ98"/>
<keyword evidence="4" id="KW-1185">Reference proteome</keyword>
<dbReference type="GO" id="GO:0016810">
    <property type="term" value="F:hydrolase activity, acting on carbon-nitrogen (but not peptide) bonds"/>
    <property type="evidence" value="ECO:0007669"/>
    <property type="project" value="InterPro"/>
</dbReference>
<dbReference type="InterPro" id="IPR006680">
    <property type="entry name" value="Amidohydro-rel"/>
</dbReference>
<dbReference type="PANTHER" id="PTHR43135:SF3">
    <property type="entry name" value="ALPHA-D-RIBOSE 1-METHYLPHOSPHONATE 5-TRIPHOSPHATE DIPHOSPHATASE"/>
    <property type="match status" value="1"/>
</dbReference>
<evidence type="ECO:0000256" key="1">
    <source>
        <dbReference type="SAM" id="SignalP"/>
    </source>
</evidence>
<evidence type="ECO:0000313" key="4">
    <source>
        <dbReference type="Proteomes" id="UP000199377"/>
    </source>
</evidence>
<dbReference type="RefSeq" id="WP_218160912.1">
    <property type="nucleotide sequence ID" value="NZ_FOQH01000001.1"/>
</dbReference>
<dbReference type="SUPFAM" id="SSF51338">
    <property type="entry name" value="Composite domain of metallo-dependent hydrolases"/>
    <property type="match status" value="1"/>
</dbReference>
<dbReference type="EMBL" id="FOQH01000001">
    <property type="protein sequence ID" value="SFH64437.1"/>
    <property type="molecule type" value="Genomic_DNA"/>
</dbReference>
<proteinExistence type="predicted"/>
<keyword evidence="1" id="KW-0732">Signal</keyword>
<feature type="domain" description="Amidohydrolase-related" evidence="2">
    <location>
        <begin position="80"/>
        <end position="436"/>
    </location>
</feature>
<dbReference type="InterPro" id="IPR011059">
    <property type="entry name" value="Metal-dep_hydrolase_composite"/>
</dbReference>